<dbReference type="Proteomes" id="UP000238801">
    <property type="component" value="Unassembled WGS sequence"/>
</dbReference>
<dbReference type="EMBL" id="PVTT01000003">
    <property type="protein sequence ID" value="PRY92050.1"/>
    <property type="molecule type" value="Genomic_DNA"/>
</dbReference>
<gene>
    <name evidence="3" type="ORF">BCF33_2743</name>
</gene>
<dbReference type="OrthoDB" id="9811671at2"/>
<feature type="domain" description="DUF2147" evidence="2">
    <location>
        <begin position="24"/>
        <end position="137"/>
    </location>
</feature>
<accession>A0A2T0WZD6</accession>
<keyword evidence="4" id="KW-1185">Reference proteome</keyword>
<dbReference type="Pfam" id="PF09917">
    <property type="entry name" value="DUF2147"/>
    <property type="match status" value="1"/>
</dbReference>
<evidence type="ECO:0000313" key="3">
    <source>
        <dbReference type="EMBL" id="PRY92050.1"/>
    </source>
</evidence>
<evidence type="ECO:0000259" key="2">
    <source>
        <dbReference type="Pfam" id="PF09917"/>
    </source>
</evidence>
<proteinExistence type="predicted"/>
<dbReference type="PANTHER" id="PTHR36919:SF2">
    <property type="entry name" value="BLL6627 PROTEIN"/>
    <property type="match status" value="1"/>
</dbReference>
<evidence type="ECO:0000256" key="1">
    <source>
        <dbReference type="SAM" id="SignalP"/>
    </source>
</evidence>
<dbReference type="Gene3D" id="2.40.128.520">
    <property type="match status" value="1"/>
</dbReference>
<keyword evidence="1" id="KW-0732">Signal</keyword>
<dbReference type="RefSeq" id="WP_106161776.1">
    <property type="nucleotide sequence ID" value="NZ_PVTT01000003.1"/>
</dbReference>
<comment type="caution">
    <text evidence="3">The sequence shown here is derived from an EMBL/GenBank/DDBJ whole genome shotgun (WGS) entry which is preliminary data.</text>
</comment>
<evidence type="ECO:0000313" key="4">
    <source>
        <dbReference type="Proteomes" id="UP000238801"/>
    </source>
</evidence>
<dbReference type="InterPro" id="IPR019223">
    <property type="entry name" value="DUF2147"/>
</dbReference>
<dbReference type="AlphaFoldDB" id="A0A2T0WZD6"/>
<reference evidence="3 4" key="1">
    <citation type="submission" date="2018-03" db="EMBL/GenBank/DDBJ databases">
        <title>Genomic Encyclopedia of Archaeal and Bacterial Type Strains, Phase II (KMG-II): from individual species to whole genera.</title>
        <authorList>
            <person name="Goeker M."/>
        </authorList>
    </citation>
    <scope>NUCLEOTIDE SEQUENCE [LARGE SCALE GENOMIC DNA]</scope>
    <source>
        <strain evidence="3 4">DSM 29318</strain>
    </source>
</reference>
<organism evidence="3 4">
    <name type="scientific">Hasllibacter halocynthiae</name>
    <dbReference type="NCBI Taxonomy" id="595589"/>
    <lineage>
        <taxon>Bacteria</taxon>
        <taxon>Pseudomonadati</taxon>
        <taxon>Pseudomonadota</taxon>
        <taxon>Alphaproteobacteria</taxon>
        <taxon>Rhodobacterales</taxon>
        <taxon>Roseobacteraceae</taxon>
        <taxon>Hasllibacter</taxon>
    </lineage>
</organism>
<feature type="chain" id="PRO_5015711084" evidence="1">
    <location>
        <begin position="20"/>
        <end position="139"/>
    </location>
</feature>
<sequence>MRIGLIAATLGLLAMPAAAQEVFGLWQSEPSDRGADRGAYVHVRIGPCGSDASKACGQITDAFGGTSERRAEVVGRGIIDGMAPTAPNVWSGGTIWVPDMNVTSGRSSSRLTLQGQVLRVEGCVLGGVICRAQNWTRLE</sequence>
<protein>
    <submittedName>
        <fullName evidence="3">Uncharacterized protein (DUF2147 family)</fullName>
    </submittedName>
</protein>
<dbReference type="PANTHER" id="PTHR36919">
    <property type="entry name" value="BLR1215 PROTEIN"/>
    <property type="match status" value="1"/>
</dbReference>
<feature type="signal peptide" evidence="1">
    <location>
        <begin position="1"/>
        <end position="19"/>
    </location>
</feature>
<name>A0A2T0WZD6_9RHOB</name>